<keyword evidence="2" id="KW-0833">Ubl conjugation pathway</keyword>
<dbReference type="InterPro" id="IPR042299">
    <property type="entry name" value="Ufd1-like_Nn"/>
</dbReference>
<dbReference type="AlphaFoldDB" id="A0A4S4LFU6"/>
<dbReference type="GO" id="GO:0006511">
    <property type="term" value="P:ubiquitin-dependent protein catabolic process"/>
    <property type="evidence" value="ECO:0007669"/>
    <property type="project" value="InterPro"/>
</dbReference>
<evidence type="ECO:0000313" key="7">
    <source>
        <dbReference type="Proteomes" id="UP000308199"/>
    </source>
</evidence>
<sequence length="474" mass="50138">MAMFGGDDPFGGAGPAGLFAQLAQGFGGGFGPHQMRRPARLYDEYMKAYSVAMLPGNERTNLSYGGKIIMPPSALANLTSLDLESPWMFKLSNPQNPAASTHAGVLEFIAEEGCVHLPYWMMKSLRLNEGDPIHITGAELSKGKFVKLQAQSVHFLEISDPKAVLEHALRNFSALTQGDIIEINYNNIVFDLLIMETQPGGGGISVLDTDLEVDFATPVGYKEPERPKAAPPTTMASKLKIDLNSSTPGSSRPTSALSGAFAGTSTGETMVSKGGEKWETFKGKGETLNGRKTKGRGISQRGIENTMEGSKVFRTDKKRIVTNETLESDSSAPAPLNLPHGKLFFGFKAIPYKPPAKAEGGSSSAGPSSPFVSDGNTLSGRSVGAASSSASTKGKGKEVKQGDAGANEPKWGTGQTLSDSASRRAAADGPVGAGGARVPLPPSRNGRSTQKRRERSPTPDWGVDDDDIIYVDSD</sequence>
<feature type="compositionally biased region" description="Basic and acidic residues" evidence="3">
    <location>
        <begin position="274"/>
        <end position="285"/>
    </location>
</feature>
<feature type="compositionally biased region" description="Low complexity" evidence="3">
    <location>
        <begin position="379"/>
        <end position="393"/>
    </location>
</feature>
<accession>A0A4S4LFU6</accession>
<evidence type="ECO:0000256" key="2">
    <source>
        <dbReference type="ARBA" id="ARBA00022786"/>
    </source>
</evidence>
<feature type="compositionally biased region" description="Acidic residues" evidence="3">
    <location>
        <begin position="462"/>
        <end position="474"/>
    </location>
</feature>
<dbReference type="InterPro" id="IPR055418">
    <property type="entry name" value="UFD1_N2"/>
</dbReference>
<dbReference type="GO" id="GO:0034098">
    <property type="term" value="C:VCP-NPL4-UFD1 AAA ATPase complex"/>
    <property type="evidence" value="ECO:0007669"/>
    <property type="project" value="TreeGrafter"/>
</dbReference>
<comment type="caution">
    <text evidence="6">The sequence shown here is derived from an EMBL/GenBank/DDBJ whole genome shotgun (WGS) entry which is preliminary data.</text>
</comment>
<feature type="compositionally biased region" description="Polar residues" evidence="3">
    <location>
        <begin position="243"/>
        <end position="269"/>
    </location>
</feature>
<dbReference type="GO" id="GO:0036503">
    <property type="term" value="P:ERAD pathway"/>
    <property type="evidence" value="ECO:0007669"/>
    <property type="project" value="TreeGrafter"/>
</dbReference>
<evidence type="ECO:0000256" key="3">
    <source>
        <dbReference type="SAM" id="MobiDB-lite"/>
    </source>
</evidence>
<feature type="domain" description="Ubiquitin fusion degradation protein UFD1 N-terminal subdomain 1" evidence="4">
    <location>
        <begin position="42"/>
        <end position="140"/>
    </location>
</feature>
<dbReference type="InterPro" id="IPR055417">
    <property type="entry name" value="UFD1_N1"/>
</dbReference>
<dbReference type="PANTHER" id="PTHR12555">
    <property type="entry name" value="UBIQUITIN FUSION DEGRADATON PROTEIN 1"/>
    <property type="match status" value="1"/>
</dbReference>
<proteinExistence type="inferred from homology"/>
<evidence type="ECO:0000259" key="4">
    <source>
        <dbReference type="Pfam" id="PF03152"/>
    </source>
</evidence>
<protein>
    <recommendedName>
        <fullName evidence="8">Ubiquitin fusion degradation protein 1</fullName>
    </recommendedName>
</protein>
<comment type="similarity">
    <text evidence="1">Belongs to the UFD1 family.</text>
</comment>
<feature type="region of interest" description="Disordered" evidence="3">
    <location>
        <begin position="242"/>
        <end position="299"/>
    </location>
</feature>
<dbReference type="GO" id="GO:0031593">
    <property type="term" value="F:polyubiquitin modification-dependent protein binding"/>
    <property type="evidence" value="ECO:0007669"/>
    <property type="project" value="TreeGrafter"/>
</dbReference>
<evidence type="ECO:0008006" key="8">
    <source>
        <dbReference type="Google" id="ProtNLM"/>
    </source>
</evidence>
<name>A0A4S4LFU6_9AGAM</name>
<dbReference type="Gene3D" id="3.10.330.10">
    <property type="match status" value="1"/>
</dbReference>
<dbReference type="InterPro" id="IPR004854">
    <property type="entry name" value="Ufd1-like"/>
</dbReference>
<keyword evidence="7" id="KW-1185">Reference proteome</keyword>
<reference evidence="6 7" key="1">
    <citation type="submission" date="2019-02" db="EMBL/GenBank/DDBJ databases">
        <title>Genome sequencing of the rare red list fungi Phellinidium pouzarii.</title>
        <authorList>
            <person name="Buettner E."/>
            <person name="Kellner H."/>
        </authorList>
    </citation>
    <scope>NUCLEOTIDE SEQUENCE [LARGE SCALE GENOMIC DNA]</scope>
    <source>
        <strain evidence="6 7">DSM 108285</strain>
    </source>
</reference>
<dbReference type="Gene3D" id="2.40.40.50">
    <property type="entry name" value="Ubiquitin fusion degradation protein UFD1, N-terminal domain"/>
    <property type="match status" value="1"/>
</dbReference>
<evidence type="ECO:0000259" key="5">
    <source>
        <dbReference type="Pfam" id="PF24842"/>
    </source>
</evidence>
<dbReference type="Proteomes" id="UP000308199">
    <property type="component" value="Unassembled WGS sequence"/>
</dbReference>
<feature type="region of interest" description="Disordered" evidence="3">
    <location>
        <begin position="354"/>
        <end position="474"/>
    </location>
</feature>
<dbReference type="PANTHER" id="PTHR12555:SF13">
    <property type="entry name" value="UBIQUITIN RECOGNITION FACTOR IN ER-ASSOCIATED DEGRADATION PROTEIN 1"/>
    <property type="match status" value="1"/>
</dbReference>
<feature type="compositionally biased region" description="Low complexity" evidence="3">
    <location>
        <begin position="355"/>
        <end position="370"/>
    </location>
</feature>
<evidence type="ECO:0000313" key="6">
    <source>
        <dbReference type="EMBL" id="THH10794.1"/>
    </source>
</evidence>
<dbReference type="Pfam" id="PF24842">
    <property type="entry name" value="UFD1_N2"/>
    <property type="match status" value="1"/>
</dbReference>
<dbReference type="Pfam" id="PF03152">
    <property type="entry name" value="UFD1_N1"/>
    <property type="match status" value="1"/>
</dbReference>
<dbReference type="EMBL" id="SGPK01000027">
    <property type="protein sequence ID" value="THH10794.1"/>
    <property type="molecule type" value="Genomic_DNA"/>
</dbReference>
<dbReference type="OrthoDB" id="422728at2759"/>
<gene>
    <name evidence="6" type="ORF">EW145_g1073</name>
</gene>
<feature type="domain" description="Ubiquitin fusion degradation protein UFD1 N-terminal subdomain 2" evidence="5">
    <location>
        <begin position="142"/>
        <end position="218"/>
    </location>
</feature>
<evidence type="ECO:0000256" key="1">
    <source>
        <dbReference type="ARBA" id="ARBA00006043"/>
    </source>
</evidence>
<organism evidence="6 7">
    <name type="scientific">Phellinidium pouzarii</name>
    <dbReference type="NCBI Taxonomy" id="167371"/>
    <lineage>
        <taxon>Eukaryota</taxon>
        <taxon>Fungi</taxon>
        <taxon>Dikarya</taxon>
        <taxon>Basidiomycota</taxon>
        <taxon>Agaricomycotina</taxon>
        <taxon>Agaricomycetes</taxon>
        <taxon>Hymenochaetales</taxon>
        <taxon>Hymenochaetaceae</taxon>
        <taxon>Phellinidium</taxon>
    </lineage>
</organism>